<feature type="compositionally biased region" description="Low complexity" evidence="6">
    <location>
        <begin position="1426"/>
        <end position="1438"/>
    </location>
</feature>
<reference evidence="8 9" key="1">
    <citation type="journal article" date="2013" name="BMC Genomics">
        <title>Reconstruction of the lipid metabolism for the microalga Monoraphidium neglectum from its genome sequence reveals characteristics suitable for biofuel production.</title>
        <authorList>
            <person name="Bogen C."/>
            <person name="Al-Dilaimi A."/>
            <person name="Albersmeier A."/>
            <person name="Wichmann J."/>
            <person name="Grundmann M."/>
            <person name="Rupp O."/>
            <person name="Lauersen K.J."/>
            <person name="Blifernez-Klassen O."/>
            <person name="Kalinowski J."/>
            <person name="Goesmann A."/>
            <person name="Mussgnug J.H."/>
            <person name="Kruse O."/>
        </authorList>
    </citation>
    <scope>NUCLEOTIDE SEQUENCE [LARGE SCALE GENOMIC DNA]</scope>
    <source>
        <strain evidence="8 9">SAG 48.87</strain>
    </source>
</reference>
<dbReference type="Gene3D" id="1.10.220.160">
    <property type="match status" value="1"/>
</dbReference>
<dbReference type="Gene3D" id="1.25.40.10">
    <property type="entry name" value="Tetratricopeptide repeat domain"/>
    <property type="match status" value="1"/>
</dbReference>
<dbReference type="InterPro" id="IPR029063">
    <property type="entry name" value="SAM-dependent_MTases_sf"/>
</dbReference>
<feature type="region of interest" description="Disordered" evidence="6">
    <location>
        <begin position="1426"/>
        <end position="1446"/>
    </location>
</feature>
<feature type="region of interest" description="Disordered" evidence="6">
    <location>
        <begin position="888"/>
        <end position="997"/>
    </location>
</feature>
<comment type="subcellular location">
    <subcellularLocation>
        <location evidence="1">Plastid</location>
        <location evidence="1">Chloroplast</location>
    </subcellularLocation>
</comment>
<dbReference type="InterPro" id="IPR046341">
    <property type="entry name" value="SET_dom_sf"/>
</dbReference>
<keyword evidence="3" id="KW-0150">Chloroplast</keyword>
<evidence type="ECO:0000259" key="7">
    <source>
        <dbReference type="PROSITE" id="PS50280"/>
    </source>
</evidence>
<proteinExistence type="inferred from homology"/>
<evidence type="ECO:0000313" key="8">
    <source>
        <dbReference type="EMBL" id="KIZ00192.1"/>
    </source>
</evidence>
<dbReference type="GeneID" id="25740646"/>
<dbReference type="InterPro" id="IPR013216">
    <property type="entry name" value="Methyltransf_11"/>
</dbReference>
<feature type="region of interest" description="Disordered" evidence="6">
    <location>
        <begin position="133"/>
        <end position="178"/>
    </location>
</feature>
<evidence type="ECO:0000256" key="4">
    <source>
        <dbReference type="ARBA" id="ARBA00022640"/>
    </source>
</evidence>
<dbReference type="PANTHER" id="PTHR31750:SF4">
    <property type="entry name" value="LP06106P"/>
    <property type="match status" value="1"/>
</dbReference>
<dbReference type="Pfam" id="PF00856">
    <property type="entry name" value="SET"/>
    <property type="match status" value="1"/>
</dbReference>
<dbReference type="Gene3D" id="2.170.270.10">
    <property type="entry name" value="SET domain"/>
    <property type="match status" value="1"/>
</dbReference>
<evidence type="ECO:0000256" key="1">
    <source>
        <dbReference type="ARBA" id="ARBA00004229"/>
    </source>
</evidence>
<dbReference type="PANTHER" id="PTHR31750">
    <property type="entry name" value="PROTEIN STAY-GREEN 1, CHLOROPLASTIC-RELATED"/>
    <property type="match status" value="1"/>
</dbReference>
<feature type="compositionally biased region" description="Gly residues" evidence="6">
    <location>
        <begin position="138"/>
        <end position="163"/>
    </location>
</feature>
<dbReference type="KEGG" id="mng:MNEG_7770"/>
<feature type="region of interest" description="Disordered" evidence="6">
    <location>
        <begin position="273"/>
        <end position="320"/>
    </location>
</feature>
<feature type="compositionally biased region" description="Low complexity" evidence="6">
    <location>
        <begin position="309"/>
        <end position="320"/>
    </location>
</feature>
<feature type="compositionally biased region" description="Low complexity" evidence="6">
    <location>
        <begin position="978"/>
        <end position="997"/>
    </location>
</feature>
<dbReference type="EMBL" id="KK101628">
    <property type="protein sequence ID" value="KIZ00192.1"/>
    <property type="molecule type" value="Genomic_DNA"/>
</dbReference>
<keyword evidence="4" id="KW-0934">Plastid</keyword>
<dbReference type="Pfam" id="PF12638">
    <property type="entry name" value="Staygreen"/>
    <property type="match status" value="2"/>
</dbReference>
<keyword evidence="9" id="KW-1185">Reference proteome</keyword>
<feature type="region of interest" description="Disordered" evidence="6">
    <location>
        <begin position="624"/>
        <end position="672"/>
    </location>
</feature>
<feature type="domain" description="SET" evidence="7">
    <location>
        <begin position="7"/>
        <end position="103"/>
    </location>
</feature>
<name>A0A0D2MHQ4_9CHLO</name>
<feature type="compositionally biased region" description="Pro residues" evidence="6">
    <location>
        <begin position="955"/>
        <end position="972"/>
    </location>
</feature>
<dbReference type="Gene3D" id="3.40.50.150">
    <property type="entry name" value="Vaccinia Virus protein VP39"/>
    <property type="match status" value="1"/>
</dbReference>
<keyword evidence="8" id="KW-0489">Methyltransferase</keyword>
<organism evidence="8 9">
    <name type="scientific">Monoraphidium neglectum</name>
    <dbReference type="NCBI Taxonomy" id="145388"/>
    <lineage>
        <taxon>Eukaryota</taxon>
        <taxon>Viridiplantae</taxon>
        <taxon>Chlorophyta</taxon>
        <taxon>core chlorophytes</taxon>
        <taxon>Chlorophyceae</taxon>
        <taxon>CS clade</taxon>
        <taxon>Sphaeropleales</taxon>
        <taxon>Selenastraceae</taxon>
        <taxon>Monoraphidium</taxon>
    </lineage>
</organism>
<dbReference type="SUPFAM" id="SSF53335">
    <property type="entry name" value="S-adenosyl-L-methionine-dependent methyltransferases"/>
    <property type="match status" value="1"/>
</dbReference>
<dbReference type="GO" id="GO:0032259">
    <property type="term" value="P:methylation"/>
    <property type="evidence" value="ECO:0007669"/>
    <property type="project" value="UniProtKB-KW"/>
</dbReference>
<feature type="compositionally biased region" description="Low complexity" evidence="6">
    <location>
        <begin position="1299"/>
        <end position="1322"/>
    </location>
</feature>
<evidence type="ECO:0000256" key="6">
    <source>
        <dbReference type="SAM" id="MobiDB-lite"/>
    </source>
</evidence>
<dbReference type="Pfam" id="PF08241">
    <property type="entry name" value="Methyltransf_11"/>
    <property type="match status" value="1"/>
</dbReference>
<dbReference type="GO" id="GO:0009507">
    <property type="term" value="C:chloroplast"/>
    <property type="evidence" value="ECO:0007669"/>
    <property type="project" value="UniProtKB-SubCell"/>
</dbReference>
<evidence type="ECO:0000256" key="5">
    <source>
        <dbReference type="ARBA" id="ARBA00022946"/>
    </source>
</evidence>
<feature type="compositionally biased region" description="Gly residues" evidence="6">
    <location>
        <begin position="273"/>
        <end position="288"/>
    </location>
</feature>
<sequence length="1446" mass="145655">MSTPVLPPITSREYMMGGGGGGGDGGAGIDVRQAALLLARFACNAHTACDEELRPYGVGLYPLGAMVNHGDSPNAVQGFRGADIEFRALRAISPGEEVTIAYVELATPRVERQLQLRRQYFFDCDASLAAGGAHEPSGCGGGDDGGRETGGGSTRLGSGGAAGGSDRDGRGENAADGGGGGIAEVATGAVGHAAGGALVWGAAPARSDLLEPPEGAGGGGGGGFWLHCFGPSPRPPWREDPPDAAMCEVLLPPPAAGGAGAALPGGMLLLLQGGEGGEGGGEDGGLGPASGSFPTGPGAGDDEEGGGASPTPAAAAGEAAQGAGWGGGVVALQWGDWDAVGAQASAGLCGLAGAPQLPEAAARQLRAVLRLQADAERLSSAGDSGGAADALTAALRAAGCLPRGPWASAAGATAGRPQAGIPAVVALGPRHVLRQRLLAALLNACVAAGDRWSAALAAAEALAPCYEAAYPRVWPNLGLHHALLAKLQMLLEQPAAARASAERAAEILRVTHPRSGTLDEVLRIRLEADQELLQQSAPQHPQVSNALFEPPAFQPSKLSVEFLPGADAQGPAPPCARRYTLTHNDITGALQLSIGAKFNARQVRNLYTRVLRDEVVAEWRFGGGTAEQQPQQQQQQQQEVPIGLNGGTGSGKARRRRDSGSGVSSSGRGGAADHRPSLHVFCHVSGEERWLAPPQLRNFIFRREMTLVLDTLLFADQELLRGHPWLRSADVLVHFQSAQPDLDAVEHWGTLGDRTSWQRLPKGVAARLQLLLGGFPDGRRLQRQPCGGLLLDEGGGRTRLWGAEQAAALGKGGAARNRGVNSSAAGAGAMLSVQPSAVPLVGASAGLLKAAAEAAAEAQAQAAATGLGPWRVAGDGARDAFRASLSSSLASSGGSSAGASASRASPSSSLAGAGASSASTSSGCITAASDMTGPGSGASNSDAGSTNLPAAAAPQPQPQPQPQPPPAPPPPVRVTARPSTATGPSAGSGPAAPRSPSVAAAALAQRAMYSAGSYWDGRYSSRTGPAHFDWFFSYHALRPLLRAALALPGAPALHVGCGNSDLSIGIGEDGTPVVNTDISPVVIAQMRAEAATWPDGPARRNCSWEVADCRAMPQFDDGCFGAVVDKGTLDAVLCSGTGLGDARNYVAEAHRLLAPGGTFLLISLGQPEARLGVLRAQPRRRRPSSAEASAPVWAAAGAGAGASGTAGAGASAAAPLALRIAAHMAAAMESAPSAVLPAAAPGGAGAGPPSPAGAGAAPGPGRRGEVRWARVLVYLLPKPTLYRQTEELLVSRRSYDGGAAAQPQQQDQQQQQQQQAAPARPASPTWRGRQVGKDEPVEWLGPFEVGPELEEALTSPGVNPRDFFFAYACAKPPPATPRSRRGSALSGAALGQAPVARLASGGDGAGGAGAGVGLDAAAAIKLEPGEAAGAPASAPQGADLLPRTAE</sequence>
<evidence type="ECO:0000313" key="9">
    <source>
        <dbReference type="Proteomes" id="UP000054498"/>
    </source>
</evidence>
<dbReference type="Proteomes" id="UP000054498">
    <property type="component" value="Unassembled WGS sequence"/>
</dbReference>
<comment type="similarity">
    <text evidence="2">Belongs to the staygreen family.</text>
</comment>
<feature type="compositionally biased region" description="Low complexity" evidence="6">
    <location>
        <begin position="628"/>
        <end position="638"/>
    </location>
</feature>
<dbReference type="OrthoDB" id="1931912at2759"/>
<feature type="compositionally biased region" description="Polar residues" evidence="6">
    <location>
        <begin position="937"/>
        <end position="948"/>
    </location>
</feature>
<gene>
    <name evidence="8" type="ORF">MNEG_7770</name>
</gene>
<evidence type="ECO:0000256" key="2">
    <source>
        <dbReference type="ARBA" id="ARBA00009234"/>
    </source>
</evidence>
<keyword evidence="8" id="KW-0808">Transferase</keyword>
<keyword evidence="5" id="KW-0809">Transit peptide</keyword>
<feature type="region of interest" description="Disordered" evidence="6">
    <location>
        <begin position="1241"/>
        <end position="1262"/>
    </location>
</feature>
<dbReference type="CDD" id="cd02440">
    <property type="entry name" value="AdoMet_MTases"/>
    <property type="match status" value="1"/>
</dbReference>
<evidence type="ECO:0000256" key="3">
    <source>
        <dbReference type="ARBA" id="ARBA00022528"/>
    </source>
</evidence>
<feature type="compositionally biased region" description="Low complexity" evidence="6">
    <location>
        <begin position="888"/>
        <end position="929"/>
    </location>
</feature>
<dbReference type="PROSITE" id="PS50280">
    <property type="entry name" value="SET"/>
    <property type="match status" value="1"/>
</dbReference>
<dbReference type="InterPro" id="IPR001214">
    <property type="entry name" value="SET_dom"/>
</dbReference>
<dbReference type="InterPro" id="IPR011990">
    <property type="entry name" value="TPR-like_helical_dom_sf"/>
</dbReference>
<dbReference type="SUPFAM" id="SSF82199">
    <property type="entry name" value="SET domain"/>
    <property type="match status" value="1"/>
</dbReference>
<dbReference type="GO" id="GO:0008757">
    <property type="term" value="F:S-adenosylmethionine-dependent methyltransferase activity"/>
    <property type="evidence" value="ECO:0007669"/>
    <property type="project" value="InterPro"/>
</dbReference>
<dbReference type="InterPro" id="IPR024438">
    <property type="entry name" value="Staygreen"/>
</dbReference>
<feature type="region of interest" description="Disordered" evidence="6">
    <location>
        <begin position="1296"/>
        <end position="1335"/>
    </location>
</feature>
<accession>A0A0D2MHQ4</accession>
<protein>
    <submittedName>
        <fullName evidence="8">Histone-lysine N-methyltransferase ASHR1</fullName>
    </submittedName>
</protein>
<dbReference type="RefSeq" id="XP_013899211.1">
    <property type="nucleotide sequence ID" value="XM_014043757.1"/>
</dbReference>